<dbReference type="EMBL" id="VOAP01000002">
    <property type="protein sequence ID" value="TWO22985.1"/>
    <property type="molecule type" value="Genomic_DNA"/>
</dbReference>
<dbReference type="SUPFAM" id="SSF103190">
    <property type="entry name" value="Sensory domain-like"/>
    <property type="match status" value="1"/>
</dbReference>
<keyword evidence="1" id="KW-0812">Transmembrane</keyword>
<protein>
    <recommendedName>
        <fullName evidence="2">Double Cache domain-containing protein</fullName>
    </recommendedName>
</protein>
<sequence length="285" mass="32941">MNLNKVFKLFLLFIFVCLLTLCGFYYKYLQTQKDQNIKKYFDLNAELMINALENERLNALAISILLSKNSDIRTCYESGDHNYCMNSAKEFASILSQVPNYKNIRIHMHDANTKSLARSFDETKFGDNLSGFRYMLNDVKKNMQPIAGIEVGRCGMFIRGISPVFLDNKFAGSIEVLLDFSRLENIAWSQGLNIFILLNKSFDSDCITNIDKSLLKKYYILNQNIANINLLPNLRRFDFENLNFMKSGQDYFYSKPIVDILNNKVGYVVLHYSDNVASRLGLTEY</sequence>
<keyword evidence="1" id="KW-0472">Membrane</keyword>
<evidence type="ECO:0000313" key="3">
    <source>
        <dbReference type="EMBL" id="TWO22985.1"/>
    </source>
</evidence>
<evidence type="ECO:0000256" key="1">
    <source>
        <dbReference type="SAM" id="Phobius"/>
    </source>
</evidence>
<accession>A0A562XM05</accession>
<reference evidence="3 4" key="1">
    <citation type="submission" date="2019-07" db="EMBL/GenBank/DDBJ databases">
        <title>Rapid identification of Enteric Bacteria from Whole Genome Sequences (WGS) using Average Nucleotide Identity (ANI).</title>
        <authorList>
            <person name="Lane C."/>
        </authorList>
    </citation>
    <scope>NUCLEOTIDE SEQUENCE [LARGE SCALE GENOMIC DNA]</scope>
    <source>
        <strain evidence="3 4">D2411</strain>
    </source>
</reference>
<name>A0A562XM05_CAMHY</name>
<organism evidence="3 4">
    <name type="scientific">Campylobacter hyointestinalis</name>
    <dbReference type="NCBI Taxonomy" id="198"/>
    <lineage>
        <taxon>Bacteria</taxon>
        <taxon>Pseudomonadati</taxon>
        <taxon>Campylobacterota</taxon>
        <taxon>Epsilonproteobacteria</taxon>
        <taxon>Campylobacterales</taxon>
        <taxon>Campylobacteraceae</taxon>
        <taxon>Campylobacter</taxon>
    </lineage>
</organism>
<evidence type="ECO:0000313" key="4">
    <source>
        <dbReference type="Proteomes" id="UP000321812"/>
    </source>
</evidence>
<feature type="transmembrane region" description="Helical" evidence="1">
    <location>
        <begin position="6"/>
        <end position="29"/>
    </location>
</feature>
<dbReference type="InterPro" id="IPR029150">
    <property type="entry name" value="dCache_3"/>
</dbReference>
<dbReference type="Pfam" id="PF14827">
    <property type="entry name" value="dCache_3"/>
    <property type="match status" value="1"/>
</dbReference>
<dbReference type="AlphaFoldDB" id="A0A562XM05"/>
<evidence type="ECO:0000259" key="2">
    <source>
        <dbReference type="Pfam" id="PF14827"/>
    </source>
</evidence>
<dbReference type="Proteomes" id="UP000321812">
    <property type="component" value="Unassembled WGS sequence"/>
</dbReference>
<gene>
    <name evidence="3" type="ORF">YZ82_00125</name>
</gene>
<dbReference type="InterPro" id="IPR029151">
    <property type="entry name" value="Sensor-like_sf"/>
</dbReference>
<comment type="caution">
    <text evidence="3">The sequence shown here is derived from an EMBL/GenBank/DDBJ whole genome shotgun (WGS) entry which is preliminary data.</text>
</comment>
<feature type="domain" description="Double Cache" evidence="2">
    <location>
        <begin position="48"/>
        <end position="270"/>
    </location>
</feature>
<proteinExistence type="predicted"/>
<keyword evidence="1" id="KW-1133">Transmembrane helix</keyword>